<dbReference type="Pfam" id="PF04970">
    <property type="entry name" value="LRAT"/>
    <property type="match status" value="1"/>
</dbReference>
<dbReference type="GO" id="GO:0016410">
    <property type="term" value="F:N-acyltransferase activity"/>
    <property type="evidence" value="ECO:0007669"/>
    <property type="project" value="TreeGrafter"/>
</dbReference>
<evidence type="ECO:0000256" key="4">
    <source>
        <dbReference type="ARBA" id="ARBA00023098"/>
    </source>
</evidence>
<name>A0A315VFV5_GAMAF</name>
<accession>A0A315VFV5</accession>
<evidence type="ECO:0000259" key="7">
    <source>
        <dbReference type="PROSITE" id="PS51934"/>
    </source>
</evidence>
<feature type="non-terminal residue" evidence="8">
    <location>
        <position position="462"/>
    </location>
</feature>
<dbReference type="PROSITE" id="PS51934">
    <property type="entry name" value="LRAT"/>
    <property type="match status" value="1"/>
</dbReference>
<feature type="domain" description="LRAT" evidence="7">
    <location>
        <begin position="272"/>
        <end position="423"/>
    </location>
</feature>
<comment type="caution">
    <text evidence="8">The sequence shown here is derived from an EMBL/GenBank/DDBJ whole genome shotgun (WGS) entry which is preliminary data.</text>
</comment>
<keyword evidence="4" id="KW-0443">Lipid metabolism</keyword>
<dbReference type="Gene3D" id="3.90.1720.10">
    <property type="entry name" value="endopeptidase domain like (from Nostoc punctiforme)"/>
    <property type="match status" value="1"/>
</dbReference>
<protein>
    <recommendedName>
        <fullName evidence="7">LRAT domain-containing protein</fullName>
    </recommendedName>
</protein>
<dbReference type="GO" id="GO:0070292">
    <property type="term" value="P:N-acylphosphatidylethanolamine metabolic process"/>
    <property type="evidence" value="ECO:0007669"/>
    <property type="project" value="TreeGrafter"/>
</dbReference>
<dbReference type="InterPro" id="IPR051496">
    <property type="entry name" value="H-rev107_PLA/AT"/>
</dbReference>
<evidence type="ECO:0000256" key="2">
    <source>
        <dbReference type="ARBA" id="ARBA00022679"/>
    </source>
</evidence>
<evidence type="ECO:0000313" key="8">
    <source>
        <dbReference type="EMBL" id="PWA22313.1"/>
    </source>
</evidence>
<dbReference type="STRING" id="33528.ENSGAFP00000000727"/>
<evidence type="ECO:0000256" key="3">
    <source>
        <dbReference type="ARBA" id="ARBA00022801"/>
    </source>
</evidence>
<evidence type="ECO:0000256" key="6">
    <source>
        <dbReference type="SAM" id="Phobius"/>
    </source>
</evidence>
<keyword evidence="6" id="KW-0812">Transmembrane</keyword>
<dbReference type="GO" id="GO:0005737">
    <property type="term" value="C:cytoplasm"/>
    <property type="evidence" value="ECO:0007669"/>
    <property type="project" value="TreeGrafter"/>
</dbReference>
<dbReference type="PANTHER" id="PTHR13943">
    <property type="entry name" value="HRAS-LIKE SUPPRESSOR - RELATED"/>
    <property type="match status" value="1"/>
</dbReference>
<keyword evidence="2" id="KW-0808">Transferase</keyword>
<evidence type="ECO:0000256" key="5">
    <source>
        <dbReference type="SAM" id="MobiDB-lite"/>
    </source>
</evidence>
<organism evidence="8 9">
    <name type="scientific">Gambusia affinis</name>
    <name type="common">Western mosquitofish</name>
    <name type="synonym">Heterandria affinis</name>
    <dbReference type="NCBI Taxonomy" id="33528"/>
    <lineage>
        <taxon>Eukaryota</taxon>
        <taxon>Metazoa</taxon>
        <taxon>Chordata</taxon>
        <taxon>Craniata</taxon>
        <taxon>Vertebrata</taxon>
        <taxon>Euteleostomi</taxon>
        <taxon>Actinopterygii</taxon>
        <taxon>Neopterygii</taxon>
        <taxon>Teleostei</taxon>
        <taxon>Neoteleostei</taxon>
        <taxon>Acanthomorphata</taxon>
        <taxon>Ovalentaria</taxon>
        <taxon>Atherinomorphae</taxon>
        <taxon>Cyprinodontiformes</taxon>
        <taxon>Poeciliidae</taxon>
        <taxon>Poeciliinae</taxon>
        <taxon>Gambusia</taxon>
    </lineage>
</organism>
<proteinExistence type="inferred from homology"/>
<evidence type="ECO:0000313" key="9">
    <source>
        <dbReference type="Proteomes" id="UP000250572"/>
    </source>
</evidence>
<dbReference type="AlphaFoldDB" id="A0A315VFV5"/>
<dbReference type="Proteomes" id="UP000250572">
    <property type="component" value="Unassembled WGS sequence"/>
</dbReference>
<keyword evidence="3" id="KW-0378">Hydrolase</keyword>
<dbReference type="GO" id="GO:0008970">
    <property type="term" value="F:phospholipase A1 activity"/>
    <property type="evidence" value="ECO:0007669"/>
    <property type="project" value="TreeGrafter"/>
</dbReference>
<keyword evidence="6" id="KW-0472">Membrane</keyword>
<sequence length="462" mass="50761">MKSHLYDVLQVGGGSRAGVSLRLQVMKKRRHMLVIHAPQMLQHSAPAGRDRAQQPHSAAGVLPDAELPALNGVDAADEGLDLLGEFLGTARERTRLNQSRQMAVYTEPGSAGGFFLIEKSFPLRCRYMPAQGSSYLRAAGAVWLWELCIAFSGLPSKTTDMADSFSTSNPSLGLRASSRGVYRELSGCLLDEIQDKYNHRAVHSRKFELLLPLKTGSRSGQLIPRQLSFNFGDTGGAWRFTEQPEPVTSGVKSESESISSQKYDEKPEPGDLIEIYRGSYQHWAVYVGEGFVVHLAPPCESNTHRTGVQMPDWRKKAAQDSPQLQWVCAFSDYTEVPAAGSSSIMSVLAEKAIVKKEELWDVVGTDKWLIHNGLDEKYKPRPPPVIVREACAMVGQELPYCIFRGNCEHFVNELRYGKAESRQVQKAGEVAVMAGAAAFVGLGVFALAGALFGGSRKEKKET</sequence>
<keyword evidence="6" id="KW-1133">Transmembrane helix</keyword>
<comment type="similarity">
    <text evidence="1">Belongs to the H-rev107 family.</text>
</comment>
<dbReference type="EMBL" id="NHOQ01001766">
    <property type="protein sequence ID" value="PWA22313.1"/>
    <property type="molecule type" value="Genomic_DNA"/>
</dbReference>
<gene>
    <name evidence="8" type="ORF">CCH79_00012569</name>
</gene>
<reference evidence="8 9" key="1">
    <citation type="journal article" date="2018" name="G3 (Bethesda)">
        <title>A High-Quality Reference Genome for the Invasive Mosquitofish Gambusia affinis Using a Chicago Library.</title>
        <authorList>
            <person name="Hoffberg S.L."/>
            <person name="Troendle N.J."/>
            <person name="Glenn T.C."/>
            <person name="Mahmud O."/>
            <person name="Louha S."/>
            <person name="Chalopin D."/>
            <person name="Bennetzen J.L."/>
            <person name="Mauricio R."/>
        </authorList>
    </citation>
    <scope>NUCLEOTIDE SEQUENCE [LARGE SCALE GENOMIC DNA]</scope>
    <source>
        <strain evidence="8">NE01/NJP1002.9</strain>
        <tissue evidence="8">Muscle</tissue>
    </source>
</reference>
<evidence type="ECO:0000256" key="1">
    <source>
        <dbReference type="ARBA" id="ARBA00007824"/>
    </source>
</evidence>
<feature type="region of interest" description="Disordered" evidence="5">
    <location>
        <begin position="242"/>
        <end position="266"/>
    </location>
</feature>
<dbReference type="InterPro" id="IPR007053">
    <property type="entry name" value="LRAT_dom"/>
</dbReference>
<keyword evidence="9" id="KW-1185">Reference proteome</keyword>
<dbReference type="GO" id="GO:0004623">
    <property type="term" value="F:phospholipase A2 activity"/>
    <property type="evidence" value="ECO:0007669"/>
    <property type="project" value="TreeGrafter"/>
</dbReference>
<dbReference type="PANTHER" id="PTHR13943:SF31">
    <property type="entry name" value="PHOSPHOLIPASE A AND ACYLTRANSFERASE 3"/>
    <property type="match status" value="1"/>
</dbReference>
<feature type="transmembrane region" description="Helical" evidence="6">
    <location>
        <begin position="430"/>
        <end position="452"/>
    </location>
</feature>